<reference evidence="1 2" key="1">
    <citation type="submission" date="2019-09" db="EMBL/GenBank/DDBJ databases">
        <title>Draft genome sequencing of Hungatella hathewayi 123Y-2.</title>
        <authorList>
            <person name="Lv Q."/>
            <person name="Li S."/>
        </authorList>
    </citation>
    <scope>NUCLEOTIDE SEQUENCE [LARGE SCALE GENOMIC DNA]</scope>
    <source>
        <strain evidence="1 2">123Y-2</strain>
    </source>
</reference>
<dbReference type="EMBL" id="WNME01000003">
    <property type="protein sequence ID" value="MUB62629.1"/>
    <property type="molecule type" value="Genomic_DNA"/>
</dbReference>
<evidence type="ECO:0000313" key="1">
    <source>
        <dbReference type="EMBL" id="MUB62629.1"/>
    </source>
</evidence>
<comment type="caution">
    <text evidence="1">The sequence shown here is derived from an EMBL/GenBank/DDBJ whole genome shotgun (WGS) entry which is preliminary data.</text>
</comment>
<dbReference type="AlphaFoldDB" id="A0AAW9WBU0"/>
<protein>
    <submittedName>
        <fullName evidence="1">Uncharacterized protein</fullName>
    </submittedName>
</protein>
<dbReference type="RefSeq" id="WP_006775138.1">
    <property type="nucleotide sequence ID" value="NZ_CABJBJ010000011.1"/>
</dbReference>
<sequence>MKSLAWDLCGAVKSISEMEWRRIRHAGESEADVVRRIYQQIKETEKRCELVEYWKEHLGDISYYIDRRPMKEVIEALEQWPVISVKRLNMAIEKRREDSVCDVYELYYILMKQDHEGNPAYLACIKCDEGEMEFIDPFSYKTETFSEEECMTNQKLFQLLEEGYQIVEITKEASLVIWDNLKETDTNELKYMQGFGRYAAFCLENDLFPVRESGGLQNTLQNRDEDSMKIVRSQHKIKSR</sequence>
<gene>
    <name evidence="1" type="ORF">GNE07_06050</name>
</gene>
<dbReference type="Proteomes" id="UP000434223">
    <property type="component" value="Unassembled WGS sequence"/>
</dbReference>
<accession>A0AAW9WBU0</accession>
<name>A0AAW9WBU0_9FIRM</name>
<proteinExistence type="predicted"/>
<dbReference type="GeneID" id="93150365"/>
<evidence type="ECO:0000313" key="2">
    <source>
        <dbReference type="Proteomes" id="UP000434223"/>
    </source>
</evidence>
<organism evidence="1 2">
    <name type="scientific">Hungatella hathewayi</name>
    <dbReference type="NCBI Taxonomy" id="154046"/>
    <lineage>
        <taxon>Bacteria</taxon>
        <taxon>Bacillati</taxon>
        <taxon>Bacillota</taxon>
        <taxon>Clostridia</taxon>
        <taxon>Lachnospirales</taxon>
        <taxon>Lachnospiraceae</taxon>
        <taxon>Hungatella</taxon>
    </lineage>
</organism>